<evidence type="ECO:0000313" key="2">
    <source>
        <dbReference type="EMBL" id="SMF26736.1"/>
    </source>
</evidence>
<dbReference type="SMART" id="SM00987">
    <property type="entry name" value="UreE_C"/>
    <property type="match status" value="1"/>
</dbReference>
<dbReference type="AlphaFoldDB" id="A0A1Y6BZT2"/>
<dbReference type="SMART" id="SM00986">
    <property type="entry name" value="UDG"/>
    <property type="match status" value="1"/>
</dbReference>
<dbReference type="InterPro" id="IPR047124">
    <property type="entry name" value="HI_0220.2"/>
</dbReference>
<dbReference type="Proteomes" id="UP000192907">
    <property type="component" value="Unassembled WGS sequence"/>
</dbReference>
<proteinExistence type="predicted"/>
<name>A0A1Y6BZT2_9BACT</name>
<dbReference type="PANTHER" id="PTHR42160">
    <property type="entry name" value="URACIL-DNA GLYCOSYLASE SUPERFAMILY PROTEIN"/>
    <property type="match status" value="1"/>
</dbReference>
<dbReference type="EMBL" id="FWZT01000008">
    <property type="protein sequence ID" value="SMF26736.1"/>
    <property type="molecule type" value="Genomic_DNA"/>
</dbReference>
<dbReference type="RefSeq" id="WP_200820709.1">
    <property type="nucleotide sequence ID" value="NZ_FWZT01000008.1"/>
</dbReference>
<dbReference type="Pfam" id="PF03167">
    <property type="entry name" value="UDG"/>
    <property type="match status" value="1"/>
</dbReference>
<evidence type="ECO:0000313" key="3">
    <source>
        <dbReference type="Proteomes" id="UP000192907"/>
    </source>
</evidence>
<gene>
    <name evidence="2" type="ORF">SAMN06296036_108162</name>
</gene>
<sequence>MVRGQSIVRILSNPDRRTVQGVDQAVRLIRVSPDRIEELIDCVFHQESVVAMRAADALEKINRSHPYLLKPYKKRILTIPKKQACKEARWHWCQVVPGLDLTDKQAQAVYETMAIFLEDPSSILRTFALQGIVDLAVTYPKFIVSAKHHIEAALSKGTKAMQARARKLAKTVDLAERYASNPSFRLHQDIITCKACKDLPLGPKPVVRLTAAARIKIVGQAPGIRVHETGIPWNDPSGERLRDWLGVGRAEFYDPKIFALVPMGFCYPGTGPSGDLPPKPICAELWQSKIESNLKKVELTMAIGNYAQNYLLPEPKRSLTERVKHWQDYFPSVVPLPHPSPRNNRWLNNHPWFESELLPELRDLLAKIIRGS</sequence>
<dbReference type="Gene3D" id="3.40.470.10">
    <property type="entry name" value="Uracil-DNA glycosylase-like domain"/>
    <property type="match status" value="1"/>
</dbReference>
<dbReference type="InterPro" id="IPR036895">
    <property type="entry name" value="Uracil-DNA_glycosylase-like_sf"/>
</dbReference>
<accession>A0A1Y6BZT2</accession>
<feature type="domain" description="Uracil-DNA glycosylase-like" evidence="1">
    <location>
        <begin position="206"/>
        <end position="362"/>
    </location>
</feature>
<organism evidence="2 3">
    <name type="scientific">Pseudobacteriovorax antillogorgiicola</name>
    <dbReference type="NCBI Taxonomy" id="1513793"/>
    <lineage>
        <taxon>Bacteria</taxon>
        <taxon>Pseudomonadati</taxon>
        <taxon>Bdellovibrionota</taxon>
        <taxon>Oligoflexia</taxon>
        <taxon>Oligoflexales</taxon>
        <taxon>Pseudobacteriovoracaceae</taxon>
        <taxon>Pseudobacteriovorax</taxon>
    </lineage>
</organism>
<protein>
    <submittedName>
        <fullName evidence="2">Uracil-DNA glycosylase</fullName>
    </submittedName>
</protein>
<reference evidence="3" key="1">
    <citation type="submission" date="2017-04" db="EMBL/GenBank/DDBJ databases">
        <authorList>
            <person name="Varghese N."/>
            <person name="Submissions S."/>
        </authorList>
    </citation>
    <scope>NUCLEOTIDE SEQUENCE [LARGE SCALE GENOMIC DNA]</scope>
    <source>
        <strain evidence="3">RKEM611</strain>
    </source>
</reference>
<dbReference type="SUPFAM" id="SSF52141">
    <property type="entry name" value="Uracil-DNA glycosylase-like"/>
    <property type="match status" value="1"/>
</dbReference>
<dbReference type="PANTHER" id="PTHR42160:SF1">
    <property type="entry name" value="URACIL-DNA GLYCOSYLASE SUPERFAMILY PROTEIN"/>
    <property type="match status" value="1"/>
</dbReference>
<dbReference type="CDD" id="cd10033">
    <property type="entry name" value="UDG_like"/>
    <property type="match status" value="1"/>
</dbReference>
<dbReference type="STRING" id="1513793.SAMN06296036_108162"/>
<dbReference type="InterPro" id="IPR005122">
    <property type="entry name" value="Uracil-DNA_glycosylase-like"/>
</dbReference>
<evidence type="ECO:0000259" key="1">
    <source>
        <dbReference type="SMART" id="SM00986"/>
    </source>
</evidence>
<dbReference type="SUPFAM" id="SSF48371">
    <property type="entry name" value="ARM repeat"/>
    <property type="match status" value="1"/>
</dbReference>
<keyword evidence="3" id="KW-1185">Reference proteome</keyword>
<dbReference type="InterPro" id="IPR016024">
    <property type="entry name" value="ARM-type_fold"/>
</dbReference>